<dbReference type="GO" id="GO:0016887">
    <property type="term" value="F:ATP hydrolysis activity"/>
    <property type="evidence" value="ECO:0007669"/>
    <property type="project" value="InterPro"/>
</dbReference>
<keyword evidence="3" id="KW-1185">Reference proteome</keyword>
<dbReference type="Gene3D" id="3.40.50.300">
    <property type="entry name" value="P-loop containing nucleotide triphosphate hydrolases"/>
    <property type="match status" value="1"/>
</dbReference>
<dbReference type="OrthoDB" id="9806903at2"/>
<evidence type="ECO:0000313" key="2">
    <source>
        <dbReference type="EMBL" id="QDS97161.1"/>
    </source>
</evidence>
<dbReference type="PANTHER" id="PTHR23077:SF198">
    <property type="entry name" value="ATP-DEPENDENT ZINC METALLOPROTEASE FTSH"/>
    <property type="match status" value="1"/>
</dbReference>
<accession>A0A517MQK8</accession>
<protein>
    <submittedName>
        <fullName evidence="2">ATP-dependent zinc metalloprotease FtsH</fullName>
        <ecNumber evidence="2">3.4.24.-</ecNumber>
    </submittedName>
</protein>
<dbReference type="EC" id="3.4.24.-" evidence="2"/>
<evidence type="ECO:0000259" key="1">
    <source>
        <dbReference type="SMART" id="SM00382"/>
    </source>
</evidence>
<reference evidence="2 3" key="1">
    <citation type="submission" date="2019-02" db="EMBL/GenBank/DDBJ databases">
        <title>Deep-cultivation of Planctomycetes and their phenomic and genomic characterization uncovers novel biology.</title>
        <authorList>
            <person name="Wiegand S."/>
            <person name="Jogler M."/>
            <person name="Boedeker C."/>
            <person name="Pinto D."/>
            <person name="Vollmers J."/>
            <person name="Rivas-Marin E."/>
            <person name="Kohn T."/>
            <person name="Peeters S.H."/>
            <person name="Heuer A."/>
            <person name="Rast P."/>
            <person name="Oberbeckmann S."/>
            <person name="Bunk B."/>
            <person name="Jeske O."/>
            <person name="Meyerdierks A."/>
            <person name="Storesund J.E."/>
            <person name="Kallscheuer N."/>
            <person name="Luecker S."/>
            <person name="Lage O.M."/>
            <person name="Pohl T."/>
            <person name="Merkel B.J."/>
            <person name="Hornburger P."/>
            <person name="Mueller R.-W."/>
            <person name="Bruemmer F."/>
            <person name="Labrenz M."/>
            <person name="Spormann A.M."/>
            <person name="Op den Camp H."/>
            <person name="Overmann J."/>
            <person name="Amann R."/>
            <person name="Jetten M.S.M."/>
            <person name="Mascher T."/>
            <person name="Medema M.H."/>
            <person name="Devos D.P."/>
            <person name="Kaster A.-K."/>
            <person name="Ovreas L."/>
            <person name="Rohde M."/>
            <person name="Galperin M.Y."/>
            <person name="Jogler C."/>
        </authorList>
    </citation>
    <scope>NUCLEOTIDE SEQUENCE [LARGE SCALE GENOMIC DNA]</scope>
    <source>
        <strain evidence="2 3">HG15A2</strain>
    </source>
</reference>
<dbReference type="EMBL" id="CP036263">
    <property type="protein sequence ID" value="QDS97161.1"/>
    <property type="molecule type" value="Genomic_DNA"/>
</dbReference>
<gene>
    <name evidence="2" type="primary">ftsH_1</name>
    <name evidence="2" type="ORF">HG15A2_04210</name>
</gene>
<dbReference type="InterPro" id="IPR027417">
    <property type="entry name" value="P-loop_NTPase"/>
</dbReference>
<organism evidence="2 3">
    <name type="scientific">Adhaeretor mobilis</name>
    <dbReference type="NCBI Taxonomy" id="1930276"/>
    <lineage>
        <taxon>Bacteria</taxon>
        <taxon>Pseudomonadati</taxon>
        <taxon>Planctomycetota</taxon>
        <taxon>Planctomycetia</taxon>
        <taxon>Pirellulales</taxon>
        <taxon>Lacipirellulaceae</taxon>
        <taxon>Adhaeretor</taxon>
    </lineage>
</organism>
<name>A0A517MQK8_9BACT</name>
<dbReference type="InterPro" id="IPR050168">
    <property type="entry name" value="AAA_ATPase_domain"/>
</dbReference>
<evidence type="ECO:0000313" key="3">
    <source>
        <dbReference type="Proteomes" id="UP000319852"/>
    </source>
</evidence>
<dbReference type="RefSeq" id="WP_145057320.1">
    <property type="nucleotide sequence ID" value="NZ_CP036263.1"/>
</dbReference>
<dbReference type="SUPFAM" id="SSF52540">
    <property type="entry name" value="P-loop containing nucleoside triphosphate hydrolases"/>
    <property type="match status" value="1"/>
</dbReference>
<proteinExistence type="predicted"/>
<dbReference type="KEGG" id="amob:HG15A2_04210"/>
<dbReference type="InterPro" id="IPR003959">
    <property type="entry name" value="ATPase_AAA_core"/>
</dbReference>
<dbReference type="SMART" id="SM00382">
    <property type="entry name" value="AAA"/>
    <property type="match status" value="1"/>
</dbReference>
<dbReference type="InterPro" id="IPR003593">
    <property type="entry name" value="AAA+_ATPase"/>
</dbReference>
<keyword evidence="2" id="KW-0378">Hydrolase</keyword>
<dbReference type="CDD" id="cd19481">
    <property type="entry name" value="RecA-like_protease"/>
    <property type="match status" value="1"/>
</dbReference>
<dbReference type="AlphaFoldDB" id="A0A517MQK8"/>
<dbReference type="GO" id="GO:0006508">
    <property type="term" value="P:proteolysis"/>
    <property type="evidence" value="ECO:0007669"/>
    <property type="project" value="UniProtKB-KW"/>
</dbReference>
<dbReference type="PANTHER" id="PTHR23077">
    <property type="entry name" value="AAA-FAMILY ATPASE"/>
    <property type="match status" value="1"/>
</dbReference>
<dbReference type="Pfam" id="PF00004">
    <property type="entry name" value="AAA"/>
    <property type="match status" value="1"/>
</dbReference>
<dbReference type="GO" id="GO:0005524">
    <property type="term" value="F:ATP binding"/>
    <property type="evidence" value="ECO:0007669"/>
    <property type="project" value="InterPro"/>
</dbReference>
<sequence>MATAQQVKSLLKSYSSGDDEHFVSVALQIAAHSARKGDTKLAQELRNLVDDIKRQQSEGRTNRAVPMARPSGELAGLLAVSYPKLRLSEMVLADSTCEPLLKVVHEYRHQDKLRGHGLSARRKLLLVGPPGCGKTMTASALAGELQLPLFSVQLHGLITKFMGEAASKLHLVFQAMTETKGIYFFDEFDAIGANRGSQNDVGEARRILNSFLQFLEQDDSDSLVLAATNHVGMLDSALFRRFDDVIHYSHPHAEEVQQLVRNRLRTFLSKRLGWTKVLAAADGLSHAEVSRACDDAAKVCVIEDVATVNTSRLVALLEERQRAQAPTS</sequence>
<dbReference type="GO" id="GO:0008237">
    <property type="term" value="F:metallopeptidase activity"/>
    <property type="evidence" value="ECO:0007669"/>
    <property type="project" value="UniProtKB-KW"/>
</dbReference>
<feature type="domain" description="AAA+ ATPase" evidence="1">
    <location>
        <begin position="120"/>
        <end position="252"/>
    </location>
</feature>
<keyword evidence="2" id="KW-0645">Protease</keyword>
<keyword evidence="2" id="KW-0482">Metalloprotease</keyword>
<dbReference type="Proteomes" id="UP000319852">
    <property type="component" value="Chromosome"/>
</dbReference>